<protein>
    <submittedName>
        <fullName evidence="1">Uncharacterized protein</fullName>
    </submittedName>
</protein>
<reference evidence="1 2" key="1">
    <citation type="submission" date="2024-04" db="EMBL/GenBank/DDBJ databases">
        <authorList>
            <person name="Fracassetti M."/>
        </authorList>
    </citation>
    <scope>NUCLEOTIDE SEQUENCE [LARGE SCALE GENOMIC DNA]</scope>
</reference>
<gene>
    <name evidence="1" type="ORF">LTRI10_LOCUS32842</name>
</gene>
<dbReference type="AlphaFoldDB" id="A0AAV2F1T8"/>
<evidence type="ECO:0000313" key="2">
    <source>
        <dbReference type="Proteomes" id="UP001497516"/>
    </source>
</evidence>
<dbReference type="Proteomes" id="UP001497516">
    <property type="component" value="Chromosome 6"/>
</dbReference>
<proteinExistence type="predicted"/>
<organism evidence="1 2">
    <name type="scientific">Linum trigynum</name>
    <dbReference type="NCBI Taxonomy" id="586398"/>
    <lineage>
        <taxon>Eukaryota</taxon>
        <taxon>Viridiplantae</taxon>
        <taxon>Streptophyta</taxon>
        <taxon>Embryophyta</taxon>
        <taxon>Tracheophyta</taxon>
        <taxon>Spermatophyta</taxon>
        <taxon>Magnoliopsida</taxon>
        <taxon>eudicotyledons</taxon>
        <taxon>Gunneridae</taxon>
        <taxon>Pentapetalae</taxon>
        <taxon>rosids</taxon>
        <taxon>fabids</taxon>
        <taxon>Malpighiales</taxon>
        <taxon>Linaceae</taxon>
        <taxon>Linum</taxon>
    </lineage>
</organism>
<sequence length="118" mass="13169">MSSICLSKDILRDVLGTSPLMGTWDPGARHSTKKSSGSFKALTLWRERERYGSTPLTVWWYSPKHCIGAPEKEITRMGFSSTEEASYMCSICLSREISRDVLGTSPHGGMLSKRPKLN</sequence>
<evidence type="ECO:0000313" key="1">
    <source>
        <dbReference type="EMBL" id="CAL1392175.1"/>
    </source>
</evidence>
<dbReference type="EMBL" id="OZ034819">
    <property type="protein sequence ID" value="CAL1392175.1"/>
    <property type="molecule type" value="Genomic_DNA"/>
</dbReference>
<keyword evidence="2" id="KW-1185">Reference proteome</keyword>
<name>A0AAV2F1T8_9ROSI</name>
<accession>A0AAV2F1T8</accession>